<dbReference type="SUPFAM" id="SSF51735">
    <property type="entry name" value="NAD(P)-binding Rossmann-fold domains"/>
    <property type="match status" value="1"/>
</dbReference>
<gene>
    <name evidence="4" type="ORF">ACFQVC_16370</name>
</gene>
<evidence type="ECO:0000256" key="1">
    <source>
        <dbReference type="ARBA" id="ARBA00007637"/>
    </source>
</evidence>
<feature type="region of interest" description="Disordered" evidence="2">
    <location>
        <begin position="325"/>
        <end position="346"/>
    </location>
</feature>
<reference evidence="5" key="1">
    <citation type="journal article" date="2019" name="Int. J. Syst. Evol. Microbiol.">
        <title>The Global Catalogue of Microorganisms (GCM) 10K type strain sequencing project: providing services to taxonomists for standard genome sequencing and annotation.</title>
        <authorList>
            <consortium name="The Broad Institute Genomics Platform"/>
            <consortium name="The Broad Institute Genome Sequencing Center for Infectious Disease"/>
            <person name="Wu L."/>
            <person name="Ma J."/>
        </authorList>
    </citation>
    <scope>NUCLEOTIDE SEQUENCE [LARGE SCALE GENOMIC DNA]</scope>
    <source>
        <strain evidence="5">SYNS20</strain>
    </source>
</reference>
<dbReference type="Gene3D" id="3.40.50.720">
    <property type="entry name" value="NAD(P)-binding Rossmann-like Domain"/>
    <property type="match status" value="1"/>
</dbReference>
<dbReference type="PANTHER" id="PTHR43000">
    <property type="entry name" value="DTDP-D-GLUCOSE 4,6-DEHYDRATASE-RELATED"/>
    <property type="match status" value="1"/>
</dbReference>
<protein>
    <submittedName>
        <fullName evidence="4">NAD-dependent epimerase/dehydratase family protein</fullName>
    </submittedName>
</protein>
<accession>A0ABW2JJI0</accession>
<sequence>MASTYLITGGAGFIGSHLVEALLGQGESVVVLDDLSTGDKANLAAAWSNPRLRFVRGSVLDERLVEELTGRCDTVVHLAAAVGVRLIVEQPLKSFTTNVRGTENVIAAAHRHGRRVLLASTSEIYGKNPGPLTEGCDRVLGATSVARWSYSTAKAVDEILALAHHREFGLPVTVARLFNTVGPRQSPAYGMVIPRLVRQAVAGEPLTVHGDGRQRRCFAHVADVVDALLRLLAHPGADGRIFNVGTEDEISIAGLAARVVARAGSASPVVLVPYDQVYGAGAGDFEDIERRLPDTTRLRELTGWAPRRGLDDILDASIAEARAEQAALPGQPRAQDTPQLTAHPRV</sequence>
<organism evidence="4 5">
    <name type="scientific">Streptomyces monticola</name>
    <dbReference type="NCBI Taxonomy" id="2666263"/>
    <lineage>
        <taxon>Bacteria</taxon>
        <taxon>Bacillati</taxon>
        <taxon>Actinomycetota</taxon>
        <taxon>Actinomycetes</taxon>
        <taxon>Kitasatosporales</taxon>
        <taxon>Streptomycetaceae</taxon>
        <taxon>Streptomyces</taxon>
    </lineage>
</organism>
<evidence type="ECO:0000256" key="2">
    <source>
        <dbReference type="SAM" id="MobiDB-lite"/>
    </source>
</evidence>
<evidence type="ECO:0000313" key="5">
    <source>
        <dbReference type="Proteomes" id="UP001596523"/>
    </source>
</evidence>
<feature type="domain" description="NAD-dependent epimerase/dehydratase" evidence="3">
    <location>
        <begin position="6"/>
        <end position="245"/>
    </location>
</feature>
<proteinExistence type="inferred from homology"/>
<evidence type="ECO:0000313" key="4">
    <source>
        <dbReference type="EMBL" id="MFC7305789.1"/>
    </source>
</evidence>
<keyword evidence="5" id="KW-1185">Reference proteome</keyword>
<dbReference type="EMBL" id="JBHTCF010000006">
    <property type="protein sequence ID" value="MFC7305789.1"/>
    <property type="molecule type" value="Genomic_DNA"/>
</dbReference>
<dbReference type="Pfam" id="PF01370">
    <property type="entry name" value="Epimerase"/>
    <property type="match status" value="1"/>
</dbReference>
<dbReference type="RefSeq" id="WP_381831160.1">
    <property type="nucleotide sequence ID" value="NZ_JBHTCF010000006.1"/>
</dbReference>
<name>A0ABW2JJI0_9ACTN</name>
<dbReference type="InterPro" id="IPR036291">
    <property type="entry name" value="NAD(P)-bd_dom_sf"/>
</dbReference>
<comment type="caution">
    <text evidence="4">The sequence shown here is derived from an EMBL/GenBank/DDBJ whole genome shotgun (WGS) entry which is preliminary data.</text>
</comment>
<evidence type="ECO:0000259" key="3">
    <source>
        <dbReference type="Pfam" id="PF01370"/>
    </source>
</evidence>
<comment type="similarity">
    <text evidence="1">Belongs to the NAD(P)-dependent epimerase/dehydratase family.</text>
</comment>
<dbReference type="Proteomes" id="UP001596523">
    <property type="component" value="Unassembled WGS sequence"/>
</dbReference>
<dbReference type="InterPro" id="IPR001509">
    <property type="entry name" value="Epimerase_deHydtase"/>
</dbReference>